<dbReference type="EMBL" id="JAACJN010000013">
    <property type="protein sequence ID" value="KAF5390814.1"/>
    <property type="molecule type" value="Genomic_DNA"/>
</dbReference>
<comment type="caution">
    <text evidence="4">The sequence shown here is derived from an EMBL/GenBank/DDBJ whole genome shotgun (WGS) entry which is preliminary data.</text>
</comment>
<feature type="coiled-coil region" evidence="1">
    <location>
        <begin position="272"/>
        <end position="299"/>
    </location>
</feature>
<keyword evidence="3" id="KW-0812">Transmembrane</keyword>
<feature type="transmembrane region" description="Helical" evidence="3">
    <location>
        <begin position="222"/>
        <end position="240"/>
    </location>
</feature>
<evidence type="ECO:0000313" key="5">
    <source>
        <dbReference type="Proteomes" id="UP000518752"/>
    </source>
</evidence>
<feature type="transmembrane region" description="Helical" evidence="3">
    <location>
        <begin position="110"/>
        <end position="126"/>
    </location>
</feature>
<evidence type="ECO:0000256" key="3">
    <source>
        <dbReference type="SAM" id="Phobius"/>
    </source>
</evidence>
<keyword evidence="3" id="KW-0472">Membrane</keyword>
<feature type="region of interest" description="Disordered" evidence="2">
    <location>
        <begin position="400"/>
        <end position="436"/>
    </location>
</feature>
<feature type="transmembrane region" description="Helical" evidence="3">
    <location>
        <begin position="138"/>
        <end position="159"/>
    </location>
</feature>
<keyword evidence="3" id="KW-1133">Transmembrane helix</keyword>
<accession>A0A8H5HWW6</accession>
<reference evidence="4 5" key="1">
    <citation type="journal article" date="2020" name="ISME J.">
        <title>Uncovering the hidden diversity of litter-decomposition mechanisms in mushroom-forming fungi.</title>
        <authorList>
            <person name="Floudas D."/>
            <person name="Bentzer J."/>
            <person name="Ahren D."/>
            <person name="Johansson T."/>
            <person name="Persson P."/>
            <person name="Tunlid A."/>
        </authorList>
    </citation>
    <scope>NUCLEOTIDE SEQUENCE [LARGE SCALE GENOMIC DNA]</scope>
    <source>
        <strain evidence="4 5">CBS 406.79</strain>
    </source>
</reference>
<feature type="compositionally biased region" description="Basic and acidic residues" evidence="2">
    <location>
        <begin position="73"/>
        <end position="100"/>
    </location>
</feature>
<dbReference type="AlphaFoldDB" id="A0A8H5HWW6"/>
<dbReference type="PANTHER" id="PTHR42032">
    <property type="entry name" value="YALI0E30679P"/>
    <property type="match status" value="1"/>
</dbReference>
<dbReference type="OrthoDB" id="10263751at2759"/>
<sequence>MDEANPRGGVTLRRRINILERAHSFSKLNHSKPSGEGSAAAAHKPLDSDEGNEEEEPETSDREYESESGSSRTEGRSPHLERSKSLEQEQDSKPDDDAALSHHPARARSWYEFDLAVFVALVSPIGQWLTGGDHVKNILFVVLLIFYLHQVIEIPWILYHNSRPRLPPRSSHPPAAQSSHVKRAASELRLLEFFFFTLAVASPFLGVNLLRYVTYAVTGQDIHSWFSIGLFVLATGVRPWSHLVQRFTQRVTDLHDIVHYESSPNKGETEDVSEMKHQLEALSSRLVDMEKSMIKMQKKLTKDTNEVYDYIDEQIDPVEQMVKKHEKALEYVLHLPSSLLAPGTSSRQLKNLSPPKQLSPLNSPSVSLKYLQSPNHSGSSSPTAVKLETIHEEGKDIFMPRASSSSFSGPRAAIGVPTSPRTVIMRSPPSSPRSRESWPPMILRPLFVVLSLVTLPMLISLHVVYAITLPLRWSFWKAVRLTGADARMTSLMGLIRG</sequence>
<feature type="transmembrane region" description="Helical" evidence="3">
    <location>
        <begin position="190"/>
        <end position="210"/>
    </location>
</feature>
<evidence type="ECO:0000313" key="4">
    <source>
        <dbReference type="EMBL" id="KAF5390814.1"/>
    </source>
</evidence>
<keyword evidence="1" id="KW-0175">Coiled coil</keyword>
<proteinExistence type="predicted"/>
<feature type="transmembrane region" description="Helical" evidence="3">
    <location>
        <begin position="442"/>
        <end position="467"/>
    </location>
</feature>
<organism evidence="4 5">
    <name type="scientific">Collybiopsis confluens</name>
    <dbReference type="NCBI Taxonomy" id="2823264"/>
    <lineage>
        <taxon>Eukaryota</taxon>
        <taxon>Fungi</taxon>
        <taxon>Dikarya</taxon>
        <taxon>Basidiomycota</taxon>
        <taxon>Agaricomycotina</taxon>
        <taxon>Agaricomycetes</taxon>
        <taxon>Agaricomycetidae</taxon>
        <taxon>Agaricales</taxon>
        <taxon>Marasmiineae</taxon>
        <taxon>Omphalotaceae</taxon>
        <taxon>Collybiopsis</taxon>
    </lineage>
</organism>
<dbReference type="PANTHER" id="PTHR42032:SF1">
    <property type="entry name" value="YALI0E30679P"/>
    <property type="match status" value="1"/>
</dbReference>
<feature type="compositionally biased region" description="Acidic residues" evidence="2">
    <location>
        <begin position="48"/>
        <end position="58"/>
    </location>
</feature>
<gene>
    <name evidence="4" type="ORF">D9757_004511</name>
</gene>
<evidence type="ECO:0000256" key="2">
    <source>
        <dbReference type="SAM" id="MobiDB-lite"/>
    </source>
</evidence>
<keyword evidence="5" id="KW-1185">Reference proteome</keyword>
<name>A0A8H5HWW6_9AGAR</name>
<protein>
    <submittedName>
        <fullName evidence="4">Uncharacterized protein</fullName>
    </submittedName>
</protein>
<evidence type="ECO:0000256" key="1">
    <source>
        <dbReference type="SAM" id="Coils"/>
    </source>
</evidence>
<feature type="compositionally biased region" description="Polar residues" evidence="2">
    <location>
        <begin position="344"/>
        <end position="383"/>
    </location>
</feature>
<feature type="region of interest" description="Disordered" evidence="2">
    <location>
        <begin position="24"/>
        <end position="101"/>
    </location>
</feature>
<feature type="region of interest" description="Disordered" evidence="2">
    <location>
        <begin position="344"/>
        <end position="384"/>
    </location>
</feature>
<dbReference type="Proteomes" id="UP000518752">
    <property type="component" value="Unassembled WGS sequence"/>
</dbReference>